<dbReference type="Gene3D" id="3.20.20.140">
    <property type="entry name" value="Metal-dependent hydrolases"/>
    <property type="match status" value="1"/>
</dbReference>
<dbReference type="OrthoDB" id="413993at2759"/>
<feature type="binding site" evidence="4">
    <location>
        <position position="243"/>
    </location>
    <ligand>
        <name>a divalent metal cation</name>
        <dbReference type="ChEBI" id="CHEBI:60240"/>
        <label>1</label>
    </ligand>
</feature>
<dbReference type="PIRSF" id="PIRSF005902">
    <property type="entry name" value="DNase_TatD"/>
    <property type="match status" value="1"/>
</dbReference>
<evidence type="ECO:0000256" key="3">
    <source>
        <dbReference type="ARBA" id="ARBA00022801"/>
    </source>
</evidence>
<dbReference type="FunFam" id="3.20.20.140:FF:000005">
    <property type="entry name" value="TatD family hydrolase"/>
    <property type="match status" value="1"/>
</dbReference>
<feature type="binding site" evidence="4">
    <location>
        <position position="8"/>
    </location>
    <ligand>
        <name>a divalent metal cation</name>
        <dbReference type="ChEBI" id="CHEBI:60240"/>
        <label>1</label>
    </ligand>
</feature>
<dbReference type="CDD" id="cd01310">
    <property type="entry name" value="TatD_DNAse"/>
    <property type="match status" value="1"/>
</dbReference>
<dbReference type="SUPFAM" id="SSF51556">
    <property type="entry name" value="Metallo-dependent hydrolases"/>
    <property type="match status" value="1"/>
</dbReference>
<reference evidence="5" key="1">
    <citation type="submission" date="2020-11" db="EMBL/GenBank/DDBJ databases">
        <authorList>
            <person name="Tran Van P."/>
        </authorList>
    </citation>
    <scope>NUCLEOTIDE SEQUENCE</scope>
</reference>
<dbReference type="GO" id="GO:0016788">
    <property type="term" value="F:hydrolase activity, acting on ester bonds"/>
    <property type="evidence" value="ECO:0007669"/>
    <property type="project" value="InterPro"/>
</dbReference>
<feature type="binding site" evidence="4">
    <location>
        <position position="170"/>
    </location>
    <ligand>
        <name>a divalent metal cation</name>
        <dbReference type="ChEBI" id="CHEBI:60240"/>
        <label>2</label>
    </ligand>
</feature>
<evidence type="ECO:0000256" key="4">
    <source>
        <dbReference type="PIRSR" id="PIRSR005902-1"/>
    </source>
</evidence>
<keyword evidence="3" id="KW-0378">Hydrolase</keyword>
<dbReference type="PANTHER" id="PTHR46124">
    <property type="entry name" value="D-AMINOACYL-TRNA DEACYLASE"/>
    <property type="match status" value="1"/>
</dbReference>
<dbReference type="AlphaFoldDB" id="A0A7R8WPZ9"/>
<gene>
    <name evidence="5" type="ORF">CTOB1V02_LOCUS12849</name>
</gene>
<feature type="binding site" evidence="4">
    <location>
        <position position="134"/>
    </location>
    <ligand>
        <name>a divalent metal cation</name>
        <dbReference type="ChEBI" id="CHEBI:60240"/>
        <label>1</label>
    </ligand>
</feature>
<evidence type="ECO:0000313" key="5">
    <source>
        <dbReference type="EMBL" id="CAD7235033.1"/>
    </source>
</evidence>
<dbReference type="InterPro" id="IPR032466">
    <property type="entry name" value="Metal_Hydrolase"/>
</dbReference>
<dbReference type="Pfam" id="PF01026">
    <property type="entry name" value="TatD_DNase"/>
    <property type="match status" value="1"/>
</dbReference>
<dbReference type="InterPro" id="IPR018228">
    <property type="entry name" value="DNase_TatD-rel_CS"/>
</dbReference>
<protein>
    <submittedName>
        <fullName evidence="5">Uncharacterized protein</fullName>
    </submittedName>
</protein>
<organism evidence="5">
    <name type="scientific">Cyprideis torosa</name>
    <dbReference type="NCBI Taxonomy" id="163714"/>
    <lineage>
        <taxon>Eukaryota</taxon>
        <taxon>Metazoa</taxon>
        <taxon>Ecdysozoa</taxon>
        <taxon>Arthropoda</taxon>
        <taxon>Crustacea</taxon>
        <taxon>Oligostraca</taxon>
        <taxon>Ostracoda</taxon>
        <taxon>Podocopa</taxon>
        <taxon>Podocopida</taxon>
        <taxon>Cytherocopina</taxon>
        <taxon>Cytheroidea</taxon>
        <taxon>Cytherideidae</taxon>
        <taxon>Cyprideis</taxon>
    </lineage>
</organism>
<evidence type="ECO:0000256" key="2">
    <source>
        <dbReference type="ARBA" id="ARBA00022723"/>
    </source>
</evidence>
<dbReference type="PROSITE" id="PS01137">
    <property type="entry name" value="TATD_1"/>
    <property type="match status" value="1"/>
</dbReference>
<feature type="binding site" evidence="4">
    <location>
        <position position="193"/>
    </location>
    <ligand>
        <name>a divalent metal cation</name>
        <dbReference type="ChEBI" id="CHEBI:60240"/>
        <label>2</label>
    </ligand>
</feature>
<dbReference type="PROSITE" id="PS01090">
    <property type="entry name" value="TATD_2"/>
    <property type="match status" value="1"/>
</dbReference>
<evidence type="ECO:0000256" key="1">
    <source>
        <dbReference type="ARBA" id="ARBA00009275"/>
    </source>
</evidence>
<name>A0A7R8WPZ9_9CRUS</name>
<accession>A0A7R8WPZ9</accession>
<dbReference type="InterPro" id="IPR001130">
    <property type="entry name" value="TatD-like"/>
</dbReference>
<proteinExistence type="inferred from homology"/>
<comment type="similarity">
    <text evidence="1">Belongs to the metallo-dependent hydrolases superfamily. TatD-type hydrolase family.</text>
</comment>
<dbReference type="GO" id="GO:0005829">
    <property type="term" value="C:cytosol"/>
    <property type="evidence" value="ECO:0007669"/>
    <property type="project" value="TreeGrafter"/>
</dbReference>
<dbReference type="PANTHER" id="PTHR46124:SF3">
    <property type="entry name" value="HYDROLASE"/>
    <property type="match status" value="1"/>
</dbReference>
<feature type="binding site" evidence="4">
    <location>
        <position position="10"/>
    </location>
    <ligand>
        <name>a divalent metal cation</name>
        <dbReference type="ChEBI" id="CHEBI:60240"/>
        <label>1</label>
    </ligand>
</feature>
<sequence length="298" mass="32587">MPSLIDSHCHLDDVAFDGDRDRVLARARDAGIEAIVIPATHRRHWPRLLALCAKGDRHFTDDREAAPGIRFAPAGLPEANHQRDIQLSSPPPPSLPRLFPALGLHPIYSGEHRDDDLQALADYLDAASPVAIGEIGLDYFVADADRARQQHLLEAQLALAEQHRLPVILHCRKAHDALLMTLKRFNLVGGIAHAFNGSFQQAGRFIELGFHLGYGGMLTYERSRRIRDNARRLPLDAIVLETDAPDMVVSAHHGGRNEPGYLPMCLDALAGLRGVDRAAIAAATTANAKRALALPAEN</sequence>
<keyword evidence="2 4" id="KW-0479">Metal-binding</keyword>
<dbReference type="GO" id="GO:0046872">
    <property type="term" value="F:metal ion binding"/>
    <property type="evidence" value="ECO:0007669"/>
    <property type="project" value="UniProtKB-KW"/>
</dbReference>
<dbReference type="EMBL" id="OB670891">
    <property type="protein sequence ID" value="CAD7235033.1"/>
    <property type="molecule type" value="Genomic_DNA"/>
</dbReference>